<evidence type="ECO:0008006" key="3">
    <source>
        <dbReference type="Google" id="ProtNLM"/>
    </source>
</evidence>
<dbReference type="EMBL" id="QXXQ01000011">
    <property type="protein sequence ID" value="RID90710.1"/>
    <property type="molecule type" value="Genomic_DNA"/>
</dbReference>
<dbReference type="CDD" id="cd09176">
    <property type="entry name" value="PLDc_unchar6"/>
    <property type="match status" value="1"/>
</dbReference>
<gene>
    <name evidence="1" type="ORF">D2N39_17050</name>
</gene>
<reference evidence="1 2" key="1">
    <citation type="submission" date="2018-09" db="EMBL/GenBank/DDBJ databases">
        <title>Gemmobacter lutimaris sp. nov., a marine bacterium isolated from tidal flat.</title>
        <authorList>
            <person name="Lee D.W."/>
            <person name="Yoo Y."/>
            <person name="Kim J.-J."/>
            <person name="Kim B.S."/>
        </authorList>
    </citation>
    <scope>NUCLEOTIDE SEQUENCE [LARGE SCALE GENOMIC DNA]</scope>
    <source>
        <strain evidence="1 2">YJ-T1-11</strain>
    </source>
</reference>
<evidence type="ECO:0000313" key="1">
    <source>
        <dbReference type="EMBL" id="RID90710.1"/>
    </source>
</evidence>
<protein>
    <recommendedName>
        <fullName evidence="3">Phospholipase D-like domain-containing protein</fullName>
    </recommendedName>
</protein>
<comment type="caution">
    <text evidence="1">The sequence shown here is derived from an EMBL/GenBank/DDBJ whole genome shotgun (WGS) entry which is preliminary data.</text>
</comment>
<dbReference type="Proteomes" id="UP000266649">
    <property type="component" value="Unassembled WGS sequence"/>
</dbReference>
<accession>A0A398BS16</accession>
<dbReference type="OrthoDB" id="369674at2"/>
<name>A0A398BS16_9RHOB</name>
<organism evidence="1 2">
    <name type="scientific">Gemmobacter lutimaris</name>
    <dbReference type="NCBI Taxonomy" id="2306023"/>
    <lineage>
        <taxon>Bacteria</taxon>
        <taxon>Pseudomonadati</taxon>
        <taxon>Pseudomonadota</taxon>
        <taxon>Alphaproteobacteria</taxon>
        <taxon>Rhodobacterales</taxon>
        <taxon>Paracoccaceae</taxon>
        <taxon>Gemmobacter</taxon>
    </lineage>
</organism>
<dbReference type="RefSeq" id="WP_119135967.1">
    <property type="nucleotide sequence ID" value="NZ_QXXQ01000011.1"/>
</dbReference>
<dbReference type="Gene3D" id="3.30.870.10">
    <property type="entry name" value="Endonuclease Chain A"/>
    <property type="match status" value="1"/>
</dbReference>
<sequence>MPETALDPATRRLYSDILRAPPGFVFDAALATTYSLDFETALTIPATLAFQAAEARSELLDTPLALLEGLERLADRIAIFCEAGRIKAVPKHPNRLTALLEDTITEVLAPQGGAFHPKLWVLRFIAPDDPSRVVLRLAILSRNLTTDQSWDLSLVLDGTPAPEPDDNTALIALISALPGMDPRSTTPRRNRDLVASFAGALAQVRWARPEGVRRIDFHVNGLGRPPWHPSPCRGLTVISPFVSAEALERLTQGMAPDAARLVSRTEELARIPAPVLARFGKVLVLDDLAETEDGEESEAEETCRADQAPRRGLHAKAFVTEHHSSTEITMGSGNATNAALLNGANVEVFATLTGPSRTLGSCEDQLDAKAALGRFLTEYQPVDLPETASFDAAEKRLEHLRGQIVRAGLRLCCVPEAGERVALKLASAATVVPPEGLEMRLWPLMAGAAQGTKLARIDPAPQPLGALALPDVTRWLGVQLSDVETGLNLDFSLGTRLEDLPEGRDAAILRAMIADRGAFLRYLQLLLSDPETAAQAFLNASRAGAARAAFGSFSEVPLLEAMVRALSGEGSALADVERLITRLEGACDDTGAPLIPPEFLTLWASFRSLRPTSTRPNRKAARR</sequence>
<proteinExistence type="predicted"/>
<keyword evidence="2" id="KW-1185">Reference proteome</keyword>
<dbReference type="AlphaFoldDB" id="A0A398BS16"/>
<dbReference type="InterPro" id="IPR059166">
    <property type="entry name" value="PLD-like_cat"/>
</dbReference>
<evidence type="ECO:0000313" key="2">
    <source>
        <dbReference type="Proteomes" id="UP000266649"/>
    </source>
</evidence>